<dbReference type="EMBL" id="QVQA01000016">
    <property type="protein sequence ID" value="KAF5100930.1"/>
    <property type="molecule type" value="Genomic_DNA"/>
</dbReference>
<protein>
    <submittedName>
        <fullName evidence="1">Uncharacterized protein</fullName>
    </submittedName>
</protein>
<organism evidence="1 2">
    <name type="scientific">Geotrichum galactomycetum</name>
    <dbReference type="NCBI Taxonomy" id="27317"/>
    <lineage>
        <taxon>Eukaryota</taxon>
        <taxon>Fungi</taxon>
        <taxon>Dikarya</taxon>
        <taxon>Ascomycota</taxon>
        <taxon>Saccharomycotina</taxon>
        <taxon>Dipodascomycetes</taxon>
        <taxon>Dipodascales</taxon>
        <taxon>Dipodascaceae</taxon>
        <taxon>Geotrichum</taxon>
    </lineage>
</organism>
<keyword evidence="2" id="KW-1185">Reference proteome</keyword>
<evidence type="ECO:0000313" key="2">
    <source>
        <dbReference type="Proteomes" id="UP000744676"/>
    </source>
</evidence>
<reference evidence="1 2" key="1">
    <citation type="journal article" date="2020" name="Front. Microbiol.">
        <title>Phenotypic and Genetic Characterization of the Cheese Ripening Yeast Geotrichum candidum.</title>
        <authorList>
            <person name="Perkins V."/>
            <person name="Vignola S."/>
            <person name="Lessard M.H."/>
            <person name="Plante P.L."/>
            <person name="Corbeil J."/>
            <person name="Dugat-Bony E."/>
            <person name="Frenette M."/>
            <person name="Labrie S."/>
        </authorList>
    </citation>
    <scope>NUCLEOTIDE SEQUENCE [LARGE SCALE GENOMIC DNA]</scope>
    <source>
        <strain evidence="1 2">LMA-1147</strain>
    </source>
</reference>
<dbReference type="Proteomes" id="UP000744676">
    <property type="component" value="Unassembled WGS sequence"/>
</dbReference>
<accession>A0ACB6V828</accession>
<name>A0ACB6V828_9ASCO</name>
<proteinExistence type="predicted"/>
<sequence>MSNEAILAPSHFKIEDIPPERSNYSQLDRTTDLIRNEKSLILDDIPRIVAAEQARELRPNAYRHRMKEASMDDEVQVLDVHEKKHTPERFMSDLSTSELFCARHVAISLIQPLVSKWFTMDDLIDLIETRKAPSLWGKFGKAFSKNNNAASESKSKQKKGGVFGISLEYQVEKYGVESTFGVGPGKLKIPAFVDECVSAMRQMDMSVEGIFRKNGNIRRSKELAEMVDKNPDKSGMFTDENPIQLAALFKKYLRDLPDSLLTFKLEKLWLVSQEIDDIEERKWLMHLICCLMPRSHRDVMEVLFYFLYWTASFSQIDEESGSKMDIHNLSTVITPNILYAKQKDNAAATSSEGYFLAIEAVDVLIKEHDRYAKVPTEVLDIITGANLAACAEASSKDILVKIQQYIVDHGMKPLDLPDLNNNKKKQTRISTSSDPSGGAGSGGAAATLIELPVPSRPSPVRAHTDNGRSGNEQQVRQSQSPIVI</sequence>
<comment type="caution">
    <text evidence="1">The sequence shown here is derived from an EMBL/GenBank/DDBJ whole genome shotgun (WGS) entry which is preliminary data.</text>
</comment>
<gene>
    <name evidence="1" type="ORF">D0Z00_001061</name>
</gene>
<evidence type="ECO:0000313" key="1">
    <source>
        <dbReference type="EMBL" id="KAF5100930.1"/>
    </source>
</evidence>